<dbReference type="EMBL" id="GGFL01007943">
    <property type="protein sequence ID" value="MBW72121.1"/>
    <property type="molecule type" value="Transcribed_RNA"/>
</dbReference>
<dbReference type="AlphaFoldDB" id="A0A2M4D3P3"/>
<accession>A0A2M4D3P3</accession>
<reference evidence="1" key="1">
    <citation type="submission" date="2018-01" db="EMBL/GenBank/DDBJ databases">
        <title>An insight into the sialome of Amazonian anophelines.</title>
        <authorList>
            <person name="Ribeiro J.M."/>
            <person name="Scarpassa V."/>
            <person name="Calvo E."/>
        </authorList>
    </citation>
    <scope>NUCLEOTIDE SEQUENCE</scope>
</reference>
<name>A0A2M4D3P3_ANODA</name>
<evidence type="ECO:0000313" key="1">
    <source>
        <dbReference type="EMBL" id="MBW72121.1"/>
    </source>
</evidence>
<organism evidence="1">
    <name type="scientific">Anopheles darlingi</name>
    <name type="common">Mosquito</name>
    <dbReference type="NCBI Taxonomy" id="43151"/>
    <lineage>
        <taxon>Eukaryota</taxon>
        <taxon>Metazoa</taxon>
        <taxon>Ecdysozoa</taxon>
        <taxon>Arthropoda</taxon>
        <taxon>Hexapoda</taxon>
        <taxon>Insecta</taxon>
        <taxon>Pterygota</taxon>
        <taxon>Neoptera</taxon>
        <taxon>Endopterygota</taxon>
        <taxon>Diptera</taxon>
        <taxon>Nematocera</taxon>
        <taxon>Culicoidea</taxon>
        <taxon>Culicidae</taxon>
        <taxon>Anophelinae</taxon>
        <taxon>Anopheles</taxon>
    </lineage>
</organism>
<proteinExistence type="predicted"/>
<sequence>MFLRKLVTLRIAASFFVISSDISSLHSSSLRALALASVFDTGFTLISPISFNFSEISKSICCPCCSLCSEPCPCSLSPPEDC</sequence>
<protein>
    <submittedName>
        <fullName evidence="1">Putative secreted protein</fullName>
    </submittedName>
</protein>